<comment type="subcellular location">
    <subcellularLocation>
        <location evidence="1 6">Membrane</location>
        <topology evidence="1 6">Multi-pass membrane protein</topology>
    </subcellularLocation>
</comment>
<evidence type="ECO:0000256" key="3">
    <source>
        <dbReference type="ARBA" id="ARBA00022692"/>
    </source>
</evidence>
<dbReference type="SUPFAM" id="SSF103481">
    <property type="entry name" value="Multidrug resistance efflux transporter EmrE"/>
    <property type="match status" value="2"/>
</dbReference>
<reference evidence="8 9" key="1">
    <citation type="journal article" date="2013" name="BMC Genomics">
        <title>The miniature genome of a carnivorous plant Genlisea aurea contains a low number of genes and short non-coding sequences.</title>
        <authorList>
            <person name="Leushkin E.V."/>
            <person name="Sutormin R.A."/>
            <person name="Nabieva E.R."/>
            <person name="Penin A.A."/>
            <person name="Kondrashov A.S."/>
            <person name="Logacheva M.D."/>
        </authorList>
    </citation>
    <scope>NUCLEOTIDE SEQUENCE [LARGE SCALE GENOMIC DNA]</scope>
</reference>
<gene>
    <name evidence="8" type="ORF">M569_08695</name>
</gene>
<organism evidence="8 9">
    <name type="scientific">Genlisea aurea</name>
    <dbReference type="NCBI Taxonomy" id="192259"/>
    <lineage>
        <taxon>Eukaryota</taxon>
        <taxon>Viridiplantae</taxon>
        <taxon>Streptophyta</taxon>
        <taxon>Embryophyta</taxon>
        <taxon>Tracheophyta</taxon>
        <taxon>Spermatophyta</taxon>
        <taxon>Magnoliopsida</taxon>
        <taxon>eudicotyledons</taxon>
        <taxon>Gunneridae</taxon>
        <taxon>Pentapetalae</taxon>
        <taxon>asterids</taxon>
        <taxon>lamiids</taxon>
        <taxon>Lamiales</taxon>
        <taxon>Lentibulariaceae</taxon>
        <taxon>Genlisea</taxon>
    </lineage>
</organism>
<feature type="transmembrane region" description="Helical" evidence="6">
    <location>
        <begin position="34"/>
        <end position="56"/>
    </location>
</feature>
<evidence type="ECO:0000256" key="4">
    <source>
        <dbReference type="ARBA" id="ARBA00022989"/>
    </source>
</evidence>
<evidence type="ECO:0000313" key="8">
    <source>
        <dbReference type="EMBL" id="EPS66082.1"/>
    </source>
</evidence>
<dbReference type="OrthoDB" id="1728340at2759"/>
<dbReference type="InterPro" id="IPR037185">
    <property type="entry name" value="EmrE-like"/>
</dbReference>
<comment type="similarity">
    <text evidence="2 6">Belongs to the drug/metabolite transporter (DMT) superfamily. Plant drug/metabolite exporter (P-DME) (TC 2.A.7.4) family.</text>
</comment>
<evidence type="ECO:0000256" key="6">
    <source>
        <dbReference type="RuleBase" id="RU363077"/>
    </source>
</evidence>
<feature type="transmembrane region" description="Helical" evidence="6">
    <location>
        <begin position="204"/>
        <end position="227"/>
    </location>
</feature>
<protein>
    <recommendedName>
        <fullName evidence="6">WAT1-related protein</fullName>
    </recommendedName>
</protein>
<dbReference type="AlphaFoldDB" id="S8E1A9"/>
<dbReference type="EMBL" id="AUSU01003878">
    <property type="protein sequence ID" value="EPS66082.1"/>
    <property type="molecule type" value="Genomic_DNA"/>
</dbReference>
<dbReference type="GO" id="GO:0022857">
    <property type="term" value="F:transmembrane transporter activity"/>
    <property type="evidence" value="ECO:0007669"/>
    <property type="project" value="InterPro"/>
</dbReference>
<dbReference type="InterPro" id="IPR000620">
    <property type="entry name" value="EamA_dom"/>
</dbReference>
<evidence type="ECO:0000313" key="9">
    <source>
        <dbReference type="Proteomes" id="UP000015453"/>
    </source>
</evidence>
<name>S8E1A9_9LAMI</name>
<comment type="caution">
    <text evidence="8">The sequence shown here is derived from an EMBL/GenBank/DDBJ whole genome shotgun (WGS) entry which is preliminary data.</text>
</comment>
<keyword evidence="5 6" id="KW-0472">Membrane</keyword>
<keyword evidence="9" id="KW-1185">Reference proteome</keyword>
<proteinExistence type="inferred from homology"/>
<feature type="transmembrane region" description="Helical" evidence="6">
    <location>
        <begin position="172"/>
        <end position="192"/>
    </location>
</feature>
<keyword evidence="3 6" id="KW-0812">Transmembrane</keyword>
<keyword evidence="4 6" id="KW-1133">Transmembrane helix</keyword>
<evidence type="ECO:0000256" key="5">
    <source>
        <dbReference type="ARBA" id="ARBA00023136"/>
    </source>
</evidence>
<feature type="non-terminal residue" evidence="8">
    <location>
        <position position="314"/>
    </location>
</feature>
<evidence type="ECO:0000256" key="2">
    <source>
        <dbReference type="ARBA" id="ARBA00007635"/>
    </source>
</evidence>
<feature type="non-terminal residue" evidence="8">
    <location>
        <position position="1"/>
    </location>
</feature>
<sequence>GRKFQAHVGMAAVQLMYSGYQIITKVALDAGANKIVFCVYRTLVALLCLAPVAYFTEKGRRTPLNARSVVMLFFLGVTGVFGNQILSVLGLRYTNATYAAAVIPCIPVFTFIWALAIGIEKLNMRKIEGQTKMGGTLVCISGAVVMVVFRGPALFRHVHASFSSSASIGDDWNIGVLCLIGNSICVAASFILQAKLLVKYPAGISAVAYAHFFGLLLIIITAVFTVREPADWNLKHEEAFAILYAAIAVSGMCVGITVLSINIVGPSLAALYYPLQPIVTSILSLIVLGTPIYLGSMVGGVLVVVGLYLVTWTS</sequence>
<dbReference type="Pfam" id="PF00892">
    <property type="entry name" value="EamA"/>
    <property type="match status" value="2"/>
</dbReference>
<dbReference type="InterPro" id="IPR030184">
    <property type="entry name" value="WAT1-related"/>
</dbReference>
<feature type="transmembrane region" description="Helical" evidence="6">
    <location>
        <begin position="68"/>
        <end position="86"/>
    </location>
</feature>
<feature type="domain" description="EamA" evidence="7">
    <location>
        <begin position="10"/>
        <end position="129"/>
    </location>
</feature>
<feature type="transmembrane region" description="Helical" evidence="6">
    <location>
        <begin position="239"/>
        <end position="261"/>
    </location>
</feature>
<feature type="domain" description="EamA" evidence="7">
    <location>
        <begin position="174"/>
        <end position="311"/>
    </location>
</feature>
<feature type="transmembrane region" description="Helical" evidence="6">
    <location>
        <begin position="292"/>
        <end position="310"/>
    </location>
</feature>
<evidence type="ECO:0000259" key="7">
    <source>
        <dbReference type="Pfam" id="PF00892"/>
    </source>
</evidence>
<accession>S8E1A9</accession>
<dbReference type="GO" id="GO:0016020">
    <property type="term" value="C:membrane"/>
    <property type="evidence" value="ECO:0007669"/>
    <property type="project" value="UniProtKB-SubCell"/>
</dbReference>
<evidence type="ECO:0000256" key="1">
    <source>
        <dbReference type="ARBA" id="ARBA00004141"/>
    </source>
</evidence>
<dbReference type="Proteomes" id="UP000015453">
    <property type="component" value="Unassembled WGS sequence"/>
</dbReference>
<feature type="transmembrane region" description="Helical" evidence="6">
    <location>
        <begin position="131"/>
        <end position="152"/>
    </location>
</feature>
<feature type="transmembrane region" description="Helical" evidence="6">
    <location>
        <begin position="98"/>
        <end position="119"/>
    </location>
</feature>
<dbReference type="PANTHER" id="PTHR31218">
    <property type="entry name" value="WAT1-RELATED PROTEIN"/>
    <property type="match status" value="1"/>
</dbReference>